<dbReference type="EMBL" id="SOYY01000008">
    <property type="protein sequence ID" value="KAA0718372.1"/>
    <property type="molecule type" value="Genomic_DNA"/>
</dbReference>
<gene>
    <name evidence="2" type="ORF">E1301_Tti019199</name>
</gene>
<comment type="caution">
    <text evidence="2">The sequence shown here is derived from an EMBL/GenBank/DDBJ whole genome shotgun (WGS) entry which is preliminary data.</text>
</comment>
<reference evidence="2 3" key="1">
    <citation type="journal article" date="2019" name="Mol. Ecol. Resour.">
        <title>Chromosome-level genome assembly of Triplophysa tibetana, a fish adapted to the harsh high-altitude environment of the Tibetan Plateau.</title>
        <authorList>
            <person name="Yang X."/>
            <person name="Liu H."/>
            <person name="Ma Z."/>
            <person name="Zou Y."/>
            <person name="Zou M."/>
            <person name="Mao Y."/>
            <person name="Li X."/>
            <person name="Wang H."/>
            <person name="Chen T."/>
            <person name="Wang W."/>
            <person name="Yang R."/>
        </authorList>
    </citation>
    <scope>NUCLEOTIDE SEQUENCE [LARGE SCALE GENOMIC DNA]</scope>
    <source>
        <strain evidence="2">TTIB1903HZAU</strain>
        <tissue evidence="2">Muscle</tissue>
    </source>
</reference>
<protein>
    <submittedName>
        <fullName evidence="2">Uncharacterized protein</fullName>
    </submittedName>
</protein>
<accession>A0A5A9P9D3</accession>
<evidence type="ECO:0000256" key="1">
    <source>
        <dbReference type="SAM" id="Phobius"/>
    </source>
</evidence>
<keyword evidence="1" id="KW-1133">Transmembrane helix</keyword>
<keyword evidence="3" id="KW-1185">Reference proteome</keyword>
<proteinExistence type="predicted"/>
<evidence type="ECO:0000313" key="2">
    <source>
        <dbReference type="EMBL" id="KAA0718372.1"/>
    </source>
</evidence>
<keyword evidence="1" id="KW-0472">Membrane</keyword>
<dbReference type="Proteomes" id="UP000324632">
    <property type="component" value="Chromosome 8"/>
</dbReference>
<feature type="transmembrane region" description="Helical" evidence="1">
    <location>
        <begin position="16"/>
        <end position="35"/>
    </location>
</feature>
<sequence>MDASPRRAATTARGGAVNLLSLFIMCAGVFLSGFFRVTLDVMCTLTVEMDDILVLIQNVVVNYNIFKASAIAEIRRPQTCAVSAGSKTRRAPARSVTTEGPSRREPVLCVSNLNMIRTPAMSDTDMFSQFEEDKDVFCILLAAMDVLDVYNKCKSIDEASGTSVITQQNSRVHF</sequence>
<keyword evidence="1" id="KW-0812">Transmembrane</keyword>
<organism evidence="2 3">
    <name type="scientific">Triplophysa tibetana</name>
    <dbReference type="NCBI Taxonomy" id="1572043"/>
    <lineage>
        <taxon>Eukaryota</taxon>
        <taxon>Metazoa</taxon>
        <taxon>Chordata</taxon>
        <taxon>Craniata</taxon>
        <taxon>Vertebrata</taxon>
        <taxon>Euteleostomi</taxon>
        <taxon>Actinopterygii</taxon>
        <taxon>Neopterygii</taxon>
        <taxon>Teleostei</taxon>
        <taxon>Ostariophysi</taxon>
        <taxon>Cypriniformes</taxon>
        <taxon>Nemacheilidae</taxon>
        <taxon>Triplophysa</taxon>
    </lineage>
</organism>
<name>A0A5A9P9D3_9TELE</name>
<dbReference type="AlphaFoldDB" id="A0A5A9P9D3"/>
<evidence type="ECO:0000313" key="3">
    <source>
        <dbReference type="Proteomes" id="UP000324632"/>
    </source>
</evidence>